<dbReference type="Proteomes" id="UP001251217">
    <property type="component" value="Unassembled WGS sequence"/>
</dbReference>
<accession>A0ABU1XMF4</accession>
<reference evidence="2 3" key="1">
    <citation type="submission" date="2023-07" db="EMBL/GenBank/DDBJ databases">
        <title>Sorghum-associated microbial communities from plants grown in Nebraska, USA.</title>
        <authorList>
            <person name="Schachtman D."/>
        </authorList>
    </citation>
    <scope>NUCLEOTIDE SEQUENCE [LARGE SCALE GENOMIC DNA]</scope>
    <source>
        <strain evidence="2 3">4272</strain>
    </source>
</reference>
<feature type="compositionally biased region" description="Basic and acidic residues" evidence="1">
    <location>
        <begin position="1"/>
        <end position="17"/>
    </location>
</feature>
<gene>
    <name evidence="2" type="ORF">J2W56_005503</name>
</gene>
<organism evidence="2 3">
    <name type="scientific">Nocardia kruczakiae</name>
    <dbReference type="NCBI Taxonomy" id="261477"/>
    <lineage>
        <taxon>Bacteria</taxon>
        <taxon>Bacillati</taxon>
        <taxon>Actinomycetota</taxon>
        <taxon>Actinomycetes</taxon>
        <taxon>Mycobacteriales</taxon>
        <taxon>Nocardiaceae</taxon>
        <taxon>Nocardia</taxon>
    </lineage>
</organism>
<evidence type="ECO:0000313" key="3">
    <source>
        <dbReference type="Proteomes" id="UP001251217"/>
    </source>
</evidence>
<comment type="caution">
    <text evidence="2">The sequence shown here is derived from an EMBL/GenBank/DDBJ whole genome shotgun (WGS) entry which is preliminary data.</text>
</comment>
<dbReference type="EMBL" id="JAVDWW010000010">
    <property type="protein sequence ID" value="MDR7171742.1"/>
    <property type="molecule type" value="Genomic_DNA"/>
</dbReference>
<keyword evidence="3" id="KW-1185">Reference proteome</keyword>
<feature type="region of interest" description="Disordered" evidence="1">
    <location>
        <begin position="1"/>
        <end position="23"/>
    </location>
</feature>
<protein>
    <submittedName>
        <fullName evidence="2">Uncharacterized protein</fullName>
    </submittedName>
</protein>
<evidence type="ECO:0000313" key="2">
    <source>
        <dbReference type="EMBL" id="MDR7171742.1"/>
    </source>
</evidence>
<sequence>MTDHHHDQHDDDQHDDTPAAPYPSGVAEWRAVRDAAADAGDLSGALLADNALEDRGALGTAGRRRTCRTCSGWADHVHDPLTGQPMHVPRWRAEHSQAHVTETAHIAARVFALAAAAPPAQWAEIAAGVHRITVELDTWHYEVILPISPAGLARPAYIDHYTIGSTGGLLLPFIYANDRATAAIANALRYLTRPART</sequence>
<name>A0ABU1XMF4_9NOCA</name>
<evidence type="ECO:0000256" key="1">
    <source>
        <dbReference type="SAM" id="MobiDB-lite"/>
    </source>
</evidence>
<proteinExistence type="predicted"/>
<dbReference type="RefSeq" id="WP_310406661.1">
    <property type="nucleotide sequence ID" value="NZ_JAVDWW010000010.1"/>
</dbReference>